<name>A0A2R8AW79_9RHOB</name>
<comment type="cofactor">
    <cofactor evidence="1 13">
        <name>Mg(2+)</name>
        <dbReference type="ChEBI" id="CHEBI:18420"/>
    </cofactor>
</comment>
<evidence type="ECO:0000256" key="5">
    <source>
        <dbReference type="ARBA" id="ARBA00022723"/>
    </source>
</evidence>
<dbReference type="CDD" id="cd24155">
    <property type="entry name" value="NUDIX_ADPRase"/>
    <property type="match status" value="1"/>
</dbReference>
<dbReference type="GO" id="GO:0019144">
    <property type="term" value="F:ADP-sugar diphosphatase activity"/>
    <property type="evidence" value="ECO:0007669"/>
    <property type="project" value="TreeGrafter"/>
</dbReference>
<comment type="catalytic activity">
    <reaction evidence="12">
        <text>ADP-D-ribose + H2O = D-ribose 5-phosphate + AMP + 2 H(+)</text>
        <dbReference type="Rhea" id="RHEA:10412"/>
        <dbReference type="ChEBI" id="CHEBI:15377"/>
        <dbReference type="ChEBI" id="CHEBI:15378"/>
        <dbReference type="ChEBI" id="CHEBI:57967"/>
        <dbReference type="ChEBI" id="CHEBI:78346"/>
        <dbReference type="ChEBI" id="CHEBI:456215"/>
        <dbReference type="EC" id="3.6.1.13"/>
    </reaction>
</comment>
<dbReference type="GO" id="GO:0019693">
    <property type="term" value="P:ribose phosphate metabolic process"/>
    <property type="evidence" value="ECO:0007669"/>
    <property type="project" value="TreeGrafter"/>
</dbReference>
<keyword evidence="7 13" id="KW-0460">Magnesium</keyword>
<dbReference type="SUPFAM" id="SSF110857">
    <property type="entry name" value="Gamma-glutamyl cyclotransferase-like"/>
    <property type="match status" value="1"/>
</dbReference>
<evidence type="ECO:0000256" key="11">
    <source>
        <dbReference type="ARBA" id="ARBA00033056"/>
    </source>
</evidence>
<organism evidence="16 17">
    <name type="scientific">Pseudoprimorskyibacter insulae</name>
    <dbReference type="NCBI Taxonomy" id="1695997"/>
    <lineage>
        <taxon>Bacteria</taxon>
        <taxon>Pseudomonadati</taxon>
        <taxon>Pseudomonadota</taxon>
        <taxon>Alphaproteobacteria</taxon>
        <taxon>Rhodobacterales</taxon>
        <taxon>Paracoccaceae</taxon>
        <taxon>Pseudoprimorskyibacter</taxon>
    </lineage>
</organism>
<evidence type="ECO:0000256" key="3">
    <source>
        <dbReference type="ARBA" id="ARBA00012453"/>
    </source>
</evidence>
<keyword evidence="5 13" id="KW-0479">Metal-binding</keyword>
<evidence type="ECO:0000256" key="12">
    <source>
        <dbReference type="ARBA" id="ARBA00049546"/>
    </source>
</evidence>
<dbReference type="RefSeq" id="WP_108886157.1">
    <property type="nucleotide sequence ID" value="NZ_OMOJ01000003.1"/>
</dbReference>
<dbReference type="InterPro" id="IPR013024">
    <property type="entry name" value="GGCT-like"/>
</dbReference>
<dbReference type="InterPro" id="IPR036568">
    <property type="entry name" value="GGCT-like_sf"/>
</dbReference>
<evidence type="ECO:0000313" key="17">
    <source>
        <dbReference type="Proteomes" id="UP000244904"/>
    </source>
</evidence>
<gene>
    <name evidence="16" type="primary">nudF_2</name>
    <name evidence="16" type="ORF">PRI8871_02098</name>
</gene>
<dbReference type="EC" id="3.6.1.13" evidence="3"/>
<dbReference type="Pfam" id="PF06094">
    <property type="entry name" value="GGACT"/>
    <property type="match status" value="1"/>
</dbReference>
<dbReference type="Proteomes" id="UP000244904">
    <property type="component" value="Unassembled WGS sequence"/>
</dbReference>
<dbReference type="InterPro" id="IPR020084">
    <property type="entry name" value="NUDIX_hydrolase_CS"/>
</dbReference>
<evidence type="ECO:0000256" key="8">
    <source>
        <dbReference type="ARBA" id="ARBA00025164"/>
    </source>
</evidence>
<dbReference type="NCBIfam" id="TIGR00052">
    <property type="entry name" value="nudix-type nucleoside diphosphatase, YffH/AdpP family"/>
    <property type="match status" value="1"/>
</dbReference>
<dbReference type="Gene3D" id="3.90.79.10">
    <property type="entry name" value="Nucleoside Triphosphate Pyrophosphohydrolase"/>
    <property type="match status" value="1"/>
</dbReference>
<evidence type="ECO:0000259" key="15">
    <source>
        <dbReference type="PROSITE" id="PS51462"/>
    </source>
</evidence>
<feature type="short sequence motif" description="Nudix box" evidence="14">
    <location>
        <begin position="262"/>
        <end position="284"/>
    </location>
</feature>
<evidence type="ECO:0000256" key="14">
    <source>
        <dbReference type="PIRSR" id="PIRSR604385-3"/>
    </source>
</evidence>
<dbReference type="PROSITE" id="PS51462">
    <property type="entry name" value="NUDIX"/>
    <property type="match status" value="1"/>
</dbReference>
<dbReference type="InterPro" id="IPR015797">
    <property type="entry name" value="NUDIX_hydrolase-like_dom_sf"/>
</dbReference>
<dbReference type="AlphaFoldDB" id="A0A2R8AW79"/>
<protein>
    <recommendedName>
        <fullName evidence="4">ADP-ribose pyrophosphatase</fullName>
        <ecNumber evidence="3">3.6.1.13</ecNumber>
    </recommendedName>
    <alternativeName>
        <fullName evidence="9">ADP-ribose diphosphatase</fullName>
    </alternativeName>
    <alternativeName>
        <fullName evidence="11">ADP-ribose phosphohydrolase</fullName>
    </alternativeName>
    <alternativeName>
        <fullName evidence="10">Adenosine diphosphoribose pyrophosphatase</fullName>
    </alternativeName>
</protein>
<evidence type="ECO:0000256" key="1">
    <source>
        <dbReference type="ARBA" id="ARBA00001946"/>
    </source>
</evidence>
<sequence>MTDLFLFGTLRCVPLLEAVLGRALGADDLRAAQFPGHRAAPVNGADFPALVPDAGAAAQGLLVTVSDEDLARLDYYEGGYDYVLTPCTVVLDGQEVPAQVYVPGKPLQTGPGIWDLDDWIARRGDLTVLAAQDILRQYGRMPVAQIRALRNPLMARAWSRVLARQSDPHSLRRSALADHVTVTDRGTGHDGFFRLKEFDVSFRRFDGRETDPVHREIFIGYDAALVLPYDPRTDRLLLVEQLRMGVMGRGDPHPWVLEPVAGMVDAGESPEVCAHREAMEESGIAMTRLEKIGGVYASPGYATDYFHCFLGLCDLPEEGNWLGGLETETEDIRTHVISFNRAMDLLETGEINVAPLAMMVLWLARHRDRLRASA</sequence>
<dbReference type="GO" id="GO:0046872">
    <property type="term" value="F:metal ion binding"/>
    <property type="evidence" value="ECO:0007669"/>
    <property type="project" value="UniProtKB-KW"/>
</dbReference>
<evidence type="ECO:0000256" key="4">
    <source>
        <dbReference type="ARBA" id="ARBA00013297"/>
    </source>
</evidence>
<dbReference type="GO" id="GO:0047631">
    <property type="term" value="F:ADP-ribose diphosphatase activity"/>
    <property type="evidence" value="ECO:0007669"/>
    <property type="project" value="UniProtKB-EC"/>
</dbReference>
<evidence type="ECO:0000313" key="16">
    <source>
        <dbReference type="EMBL" id="SPF80295.1"/>
    </source>
</evidence>
<dbReference type="CDD" id="cd06661">
    <property type="entry name" value="GGCT_like"/>
    <property type="match status" value="1"/>
</dbReference>
<evidence type="ECO:0000256" key="7">
    <source>
        <dbReference type="ARBA" id="ARBA00022842"/>
    </source>
</evidence>
<dbReference type="SUPFAM" id="SSF55811">
    <property type="entry name" value="Nudix"/>
    <property type="match status" value="1"/>
</dbReference>
<dbReference type="OrthoDB" id="5292471at2"/>
<feature type="domain" description="Nudix hydrolase" evidence="15">
    <location>
        <begin position="219"/>
        <end position="359"/>
    </location>
</feature>
<evidence type="ECO:0000256" key="13">
    <source>
        <dbReference type="PIRSR" id="PIRSR604385-2"/>
    </source>
</evidence>
<proteinExistence type="inferred from homology"/>
<dbReference type="EMBL" id="OMOJ01000003">
    <property type="protein sequence ID" value="SPF80295.1"/>
    <property type="molecule type" value="Genomic_DNA"/>
</dbReference>
<reference evidence="17" key="1">
    <citation type="submission" date="2018-03" db="EMBL/GenBank/DDBJ databases">
        <authorList>
            <person name="Rodrigo-Torres L."/>
            <person name="Arahal R. D."/>
            <person name="Lucena T."/>
        </authorList>
    </citation>
    <scope>NUCLEOTIDE SEQUENCE [LARGE SCALE GENOMIC DNA]</scope>
    <source>
        <strain evidence="17">CECT 8871</strain>
    </source>
</reference>
<dbReference type="Pfam" id="PF00293">
    <property type="entry name" value="NUDIX"/>
    <property type="match status" value="1"/>
</dbReference>
<dbReference type="PANTHER" id="PTHR11839">
    <property type="entry name" value="UDP/ADP-SUGAR PYROPHOSPHATASE"/>
    <property type="match status" value="1"/>
</dbReference>
<evidence type="ECO:0000256" key="10">
    <source>
        <dbReference type="ARBA" id="ARBA00030308"/>
    </source>
</evidence>
<evidence type="ECO:0000256" key="2">
    <source>
        <dbReference type="ARBA" id="ARBA00007482"/>
    </source>
</evidence>
<dbReference type="InterPro" id="IPR004385">
    <property type="entry name" value="NDP_pyrophosphatase"/>
</dbReference>
<accession>A0A2R8AW79</accession>
<comment type="function">
    <text evidence="8">Acts on ADP-mannose and ADP-glucose as well as ADP-ribose. Prevents glycogen biosynthesis. The reaction catalyzed by this enzyme is a limiting step of the gluconeogenic process.</text>
</comment>
<dbReference type="PROSITE" id="PS00893">
    <property type="entry name" value="NUDIX_BOX"/>
    <property type="match status" value="1"/>
</dbReference>
<dbReference type="GO" id="GO:0005829">
    <property type="term" value="C:cytosol"/>
    <property type="evidence" value="ECO:0007669"/>
    <property type="project" value="TreeGrafter"/>
</dbReference>
<feature type="binding site" evidence="13">
    <location>
        <position position="261"/>
    </location>
    <ligand>
        <name>Mg(2+)</name>
        <dbReference type="ChEBI" id="CHEBI:18420"/>
        <label>1</label>
    </ligand>
</feature>
<evidence type="ECO:0000256" key="9">
    <source>
        <dbReference type="ARBA" id="ARBA00030162"/>
    </source>
</evidence>
<dbReference type="InterPro" id="IPR000086">
    <property type="entry name" value="NUDIX_hydrolase_dom"/>
</dbReference>
<comment type="similarity">
    <text evidence="2">Belongs to the Nudix hydrolase family. NudF subfamily.</text>
</comment>
<dbReference type="Gene3D" id="3.10.490.10">
    <property type="entry name" value="Gamma-glutamyl cyclotransferase-like"/>
    <property type="match status" value="1"/>
</dbReference>
<feature type="binding site" evidence="13">
    <location>
        <position position="277"/>
    </location>
    <ligand>
        <name>Mg(2+)</name>
        <dbReference type="ChEBI" id="CHEBI:18420"/>
        <label>1</label>
    </ligand>
</feature>
<evidence type="ECO:0000256" key="6">
    <source>
        <dbReference type="ARBA" id="ARBA00022801"/>
    </source>
</evidence>
<dbReference type="PANTHER" id="PTHR11839:SF5">
    <property type="entry name" value="ADP-RIBOSE PYROPHOSPHATASE"/>
    <property type="match status" value="1"/>
</dbReference>
<keyword evidence="17" id="KW-1185">Reference proteome</keyword>
<keyword evidence="6 16" id="KW-0378">Hydrolase</keyword>
<dbReference type="GO" id="GO:0006753">
    <property type="term" value="P:nucleoside phosphate metabolic process"/>
    <property type="evidence" value="ECO:0007669"/>
    <property type="project" value="TreeGrafter"/>
</dbReference>
<dbReference type="InterPro" id="IPR009288">
    <property type="entry name" value="AIG2-like_dom"/>
</dbReference>
<feature type="binding site" evidence="13">
    <location>
        <position position="281"/>
    </location>
    <ligand>
        <name>Mg(2+)</name>
        <dbReference type="ChEBI" id="CHEBI:18420"/>
        <label>1</label>
    </ligand>
</feature>
<feature type="binding site" evidence="13">
    <location>
        <position position="330"/>
    </location>
    <ligand>
        <name>Mg(2+)</name>
        <dbReference type="ChEBI" id="CHEBI:18420"/>
        <label>1</label>
    </ligand>
</feature>